<keyword evidence="1" id="KW-1133">Transmembrane helix</keyword>
<keyword evidence="1" id="KW-0812">Transmembrane</keyword>
<name>W5IHU8_SCAIO</name>
<dbReference type="HOGENOM" id="CLU_648738_0_0_11"/>
<organism evidence="2 3">
    <name type="scientific">Scardovia inopinata F0304</name>
    <dbReference type="NCBI Taxonomy" id="641146"/>
    <lineage>
        <taxon>Bacteria</taxon>
        <taxon>Bacillati</taxon>
        <taxon>Actinomycetota</taxon>
        <taxon>Actinomycetes</taxon>
        <taxon>Bifidobacteriales</taxon>
        <taxon>Bifidobacteriaceae</taxon>
        <taxon>Scardovia</taxon>
    </lineage>
</organism>
<protein>
    <recommendedName>
        <fullName evidence="4">O-antigen polymerase</fullName>
    </recommendedName>
</protein>
<feature type="transmembrane region" description="Helical" evidence="1">
    <location>
        <begin position="303"/>
        <end position="328"/>
    </location>
</feature>
<evidence type="ECO:0000313" key="3">
    <source>
        <dbReference type="Proteomes" id="UP000005777"/>
    </source>
</evidence>
<keyword evidence="3" id="KW-1185">Reference proteome</keyword>
<feature type="transmembrane region" description="Helical" evidence="1">
    <location>
        <begin position="41"/>
        <end position="60"/>
    </location>
</feature>
<feature type="transmembrane region" description="Helical" evidence="1">
    <location>
        <begin position="349"/>
        <end position="367"/>
    </location>
</feature>
<evidence type="ECO:0008006" key="4">
    <source>
        <dbReference type="Google" id="ProtNLM"/>
    </source>
</evidence>
<feature type="transmembrane region" description="Helical" evidence="1">
    <location>
        <begin position="72"/>
        <end position="89"/>
    </location>
</feature>
<evidence type="ECO:0000313" key="2">
    <source>
        <dbReference type="EMBL" id="EFG26557.1"/>
    </source>
</evidence>
<feature type="transmembrane region" description="Helical" evidence="1">
    <location>
        <begin position="207"/>
        <end position="226"/>
    </location>
</feature>
<feature type="transmembrane region" description="Helical" evidence="1">
    <location>
        <begin position="233"/>
        <end position="257"/>
    </location>
</feature>
<dbReference type="Proteomes" id="UP000005777">
    <property type="component" value="Unassembled WGS sequence"/>
</dbReference>
<feature type="transmembrane region" description="Helical" evidence="1">
    <location>
        <begin position="110"/>
        <end position="133"/>
    </location>
</feature>
<reference evidence="2 3" key="1">
    <citation type="submission" date="2012-01" db="EMBL/GenBank/DDBJ databases">
        <title>The Genome Sequence of Scardovia inopinata F0304.</title>
        <authorList>
            <consortium name="The Broad Institute Genome Sequencing Platform"/>
            <person name="Earl A."/>
            <person name="Ward D."/>
            <person name="Feldgarden M."/>
            <person name="Gevers D."/>
            <person name="Izard J."/>
            <person name="Baranova O.V."/>
            <person name="Blanton J.M."/>
            <person name="Tanner A.C."/>
            <person name="Dewhirst F.E."/>
            <person name="Young S.K."/>
            <person name="Zeng Q."/>
            <person name="Gargeya S."/>
            <person name="Fitzgerald M."/>
            <person name="Haas B."/>
            <person name="Abouelleil A."/>
            <person name="Alvarado L."/>
            <person name="Arachchi H.M."/>
            <person name="Berlin A."/>
            <person name="Chapman S.B."/>
            <person name="Gearin G."/>
            <person name="Goldberg J."/>
            <person name="Griggs A."/>
            <person name="Gujja S."/>
            <person name="Hansen M."/>
            <person name="Heiman D."/>
            <person name="Howarth C."/>
            <person name="Larimer J."/>
            <person name="Lui A."/>
            <person name="MacDonald P.J."/>
            <person name="McCowen C."/>
            <person name="Montmayeur A."/>
            <person name="Murphy C."/>
            <person name="Neiman D."/>
            <person name="Pearson M."/>
            <person name="Priest M."/>
            <person name="Roberts A."/>
            <person name="Saif S."/>
            <person name="Shea T."/>
            <person name="Sisk P."/>
            <person name="Stolte C."/>
            <person name="Sykes S."/>
            <person name="Wortman J."/>
            <person name="Nusbaum C."/>
            <person name="Birren B."/>
        </authorList>
    </citation>
    <scope>NUCLEOTIDE SEQUENCE [LARGE SCALE GENOMIC DNA]</scope>
    <source>
        <strain evidence="2 3">F0304</strain>
    </source>
</reference>
<comment type="caution">
    <text evidence="2">The sequence shown here is derived from an EMBL/GenBank/DDBJ whole genome shotgun (WGS) entry which is preliminary data.</text>
</comment>
<sequence length="423" mass="47403">MCSTSNSKTVHEDILRFLDFLLVFISILTKYVNQVYYYTPWMTYLGVFIVSIIAISKIVLNKPWNILGLNRFTLVTITCLAVSILYYLCLHRMDLLLGLLIYFAIAKSSLNLYICDFGLSAGIISCINIALFASGNLSDHVTLVRVASNGLSSIRSSIGLNHPNYTICFLLPFICYGIYTQSRIAKFSVFIISSEITYFIMEVTDSRTAVISAVLGLLFIVFSFVRNTIFQRLLLYILSLIPFITAILSIIIGLKFWNNGRLNILLSSRPQSWHMALANSKFFGPSTYAKSIFAASESIDSFFIYYIGGYGFIAALVLVILLSAIALYSAGISLSKKHGHFSLRFSPESLNYELGLIICLYMCYGFTERHVLDFGYGVLTPILFAFILSPSWVQRGKTTSACIRGQFDAQDRPPLHASLTIQD</sequence>
<dbReference type="AlphaFoldDB" id="W5IHU8"/>
<gene>
    <name evidence="2" type="ORF">HMPREF9020_00177</name>
</gene>
<accession>W5IHU8</accession>
<feature type="transmembrane region" description="Helical" evidence="1">
    <location>
        <begin position="373"/>
        <end position="393"/>
    </location>
</feature>
<evidence type="ECO:0000256" key="1">
    <source>
        <dbReference type="SAM" id="Phobius"/>
    </source>
</evidence>
<dbReference type="EMBL" id="ADCX01000002">
    <property type="protein sequence ID" value="EFG26557.1"/>
    <property type="molecule type" value="Genomic_DNA"/>
</dbReference>
<dbReference type="eggNOG" id="ENOG502ZUBS">
    <property type="taxonomic scope" value="Bacteria"/>
</dbReference>
<feature type="transmembrane region" description="Helical" evidence="1">
    <location>
        <begin position="162"/>
        <end position="179"/>
    </location>
</feature>
<keyword evidence="1" id="KW-0472">Membrane</keyword>
<proteinExistence type="predicted"/>